<dbReference type="Proteomes" id="UP000729402">
    <property type="component" value="Unassembled WGS sequence"/>
</dbReference>
<reference evidence="1" key="2">
    <citation type="submission" date="2021-02" db="EMBL/GenBank/DDBJ databases">
        <authorList>
            <person name="Kimball J.A."/>
            <person name="Haas M.W."/>
            <person name="Macchietto M."/>
            <person name="Kono T."/>
            <person name="Duquette J."/>
            <person name="Shao M."/>
        </authorList>
    </citation>
    <scope>NUCLEOTIDE SEQUENCE</scope>
    <source>
        <tissue evidence="1">Fresh leaf tissue</tissue>
    </source>
</reference>
<reference evidence="1" key="1">
    <citation type="journal article" date="2021" name="bioRxiv">
        <title>Whole Genome Assembly and Annotation of Northern Wild Rice, Zizania palustris L., Supports a Whole Genome Duplication in the Zizania Genus.</title>
        <authorList>
            <person name="Haas M."/>
            <person name="Kono T."/>
            <person name="Macchietto M."/>
            <person name="Millas R."/>
            <person name="McGilp L."/>
            <person name="Shao M."/>
            <person name="Duquette J."/>
            <person name="Hirsch C.N."/>
            <person name="Kimball J."/>
        </authorList>
    </citation>
    <scope>NUCLEOTIDE SEQUENCE</scope>
    <source>
        <tissue evidence="1">Fresh leaf tissue</tissue>
    </source>
</reference>
<name>A0A8J5SQG4_ZIZPA</name>
<proteinExistence type="predicted"/>
<dbReference type="OrthoDB" id="185373at2759"/>
<comment type="caution">
    <text evidence="1">The sequence shown here is derived from an EMBL/GenBank/DDBJ whole genome shotgun (WGS) entry which is preliminary data.</text>
</comment>
<evidence type="ECO:0000313" key="1">
    <source>
        <dbReference type="EMBL" id="KAG8078170.1"/>
    </source>
</evidence>
<sequence length="211" mass="22835">MPLQSHSSRRKPPSAAGVDCHGLLRRCAPPLPRFRSFRPSTQAHALPVRLPLTAPRCTPTRAEATCHGHQGPRAAARSGQVCVRVHRCLVRVPRASAPRTEMAVSRLAAYGRRDGVTAIIDAQKPFLETSTEGFAARLIRLYCRASMPSHAAETFRDLPSRHKSTMTFNAVLTAYKGAGGFDALAVAFKEIPASHPSVVPSGLTSLRPLML</sequence>
<evidence type="ECO:0000313" key="2">
    <source>
        <dbReference type="Proteomes" id="UP000729402"/>
    </source>
</evidence>
<dbReference type="EMBL" id="JAAALK010000282">
    <property type="protein sequence ID" value="KAG8078170.1"/>
    <property type="molecule type" value="Genomic_DNA"/>
</dbReference>
<evidence type="ECO:0008006" key="3">
    <source>
        <dbReference type="Google" id="ProtNLM"/>
    </source>
</evidence>
<dbReference type="AlphaFoldDB" id="A0A8J5SQG4"/>
<organism evidence="1 2">
    <name type="scientific">Zizania palustris</name>
    <name type="common">Northern wild rice</name>
    <dbReference type="NCBI Taxonomy" id="103762"/>
    <lineage>
        <taxon>Eukaryota</taxon>
        <taxon>Viridiplantae</taxon>
        <taxon>Streptophyta</taxon>
        <taxon>Embryophyta</taxon>
        <taxon>Tracheophyta</taxon>
        <taxon>Spermatophyta</taxon>
        <taxon>Magnoliopsida</taxon>
        <taxon>Liliopsida</taxon>
        <taxon>Poales</taxon>
        <taxon>Poaceae</taxon>
        <taxon>BOP clade</taxon>
        <taxon>Oryzoideae</taxon>
        <taxon>Oryzeae</taxon>
        <taxon>Zizaniinae</taxon>
        <taxon>Zizania</taxon>
    </lineage>
</organism>
<accession>A0A8J5SQG4</accession>
<protein>
    <recommendedName>
        <fullName evidence="3">Pentatricopeptide repeat-containing protein</fullName>
    </recommendedName>
</protein>
<gene>
    <name evidence="1" type="ORF">GUJ93_ZPchr0007g4712</name>
</gene>
<keyword evidence="2" id="KW-1185">Reference proteome</keyword>